<keyword evidence="1" id="KW-0472">Membrane</keyword>
<accession>A0ABV9BXQ0</accession>
<feature type="transmembrane region" description="Helical" evidence="1">
    <location>
        <begin position="94"/>
        <end position="113"/>
    </location>
</feature>
<feature type="transmembrane region" description="Helical" evidence="1">
    <location>
        <begin position="251"/>
        <end position="272"/>
    </location>
</feature>
<evidence type="ECO:0000313" key="3">
    <source>
        <dbReference type="Proteomes" id="UP001595961"/>
    </source>
</evidence>
<keyword evidence="1" id="KW-1133">Transmembrane helix</keyword>
<reference evidence="3" key="1">
    <citation type="journal article" date="2019" name="Int. J. Syst. Evol. Microbiol.">
        <title>The Global Catalogue of Microorganisms (GCM) 10K type strain sequencing project: providing services to taxonomists for standard genome sequencing and annotation.</title>
        <authorList>
            <consortium name="The Broad Institute Genomics Platform"/>
            <consortium name="The Broad Institute Genome Sequencing Center for Infectious Disease"/>
            <person name="Wu L."/>
            <person name="Ma J."/>
        </authorList>
    </citation>
    <scope>NUCLEOTIDE SEQUENCE [LARGE SCALE GENOMIC DNA]</scope>
    <source>
        <strain evidence="3">CCM 4481</strain>
    </source>
</reference>
<organism evidence="2 3">
    <name type="scientific">Dyella halodurans</name>
    <dbReference type="NCBI Taxonomy" id="1920171"/>
    <lineage>
        <taxon>Bacteria</taxon>
        <taxon>Pseudomonadati</taxon>
        <taxon>Pseudomonadota</taxon>
        <taxon>Gammaproteobacteria</taxon>
        <taxon>Lysobacterales</taxon>
        <taxon>Rhodanobacteraceae</taxon>
        <taxon>Dyella</taxon>
    </lineage>
</organism>
<feature type="transmembrane region" description="Helical" evidence="1">
    <location>
        <begin position="310"/>
        <end position="339"/>
    </location>
</feature>
<protein>
    <submittedName>
        <fullName evidence="2">Uncharacterized protein</fullName>
    </submittedName>
</protein>
<evidence type="ECO:0000313" key="2">
    <source>
        <dbReference type="EMBL" id="MFC4525255.1"/>
    </source>
</evidence>
<feature type="transmembrane region" description="Helical" evidence="1">
    <location>
        <begin position="284"/>
        <end position="304"/>
    </location>
</feature>
<feature type="transmembrane region" description="Helical" evidence="1">
    <location>
        <begin position="391"/>
        <end position="410"/>
    </location>
</feature>
<dbReference type="Proteomes" id="UP001595961">
    <property type="component" value="Unassembled WGS sequence"/>
</dbReference>
<feature type="transmembrane region" description="Helical" evidence="1">
    <location>
        <begin position="227"/>
        <end position="245"/>
    </location>
</feature>
<feature type="transmembrane region" description="Helical" evidence="1">
    <location>
        <begin position="195"/>
        <end position="215"/>
    </location>
</feature>
<comment type="caution">
    <text evidence="2">The sequence shown here is derived from an EMBL/GenBank/DDBJ whole genome shotgun (WGS) entry which is preliminary data.</text>
</comment>
<proteinExistence type="predicted"/>
<feature type="transmembrane region" description="Helical" evidence="1">
    <location>
        <begin position="156"/>
        <end position="175"/>
    </location>
</feature>
<dbReference type="RefSeq" id="WP_266149831.1">
    <property type="nucleotide sequence ID" value="NZ_CP064028.1"/>
</dbReference>
<sequence length="425" mass="44394">MQATLLAAMAKLALDQAPVVSLPRRFLLSMPPWGMLAGVLLLVDGDALLRSRWHPGTLALVHAYTLGVLGNAMFGSLLQFLPAAAGVRLRGVRLGAYLHGLFNAGALALVFGLRQGSHVALLAAALALPTAFAMLAGMTVPGLLQASLQRLLRAGIGMSLAFGSIVGLLGATLALARAGYFPIRLPALVDVHASWGIAGWVLLLLVSVSGVVMPMFQGTRVPSARHLATWLVALPLLLSAAAAWRLGRDDAGGMCVVLASCALAFGVGVLGLQRRTPSSRRGPLWWSWRGGAAALVLSALAFGVGNRYQMGAAVLALGGALPVLVVGMALEIVAFLGWIDLHRRVGRGVQLPGVQRLMPSRDRSAGLLALAAAALLLVAATLYPVAWLARAAGLALCAAWLVVGLMFIGVRWRTRRFLITAGVRT</sequence>
<feature type="transmembrane region" description="Helical" evidence="1">
    <location>
        <begin position="365"/>
        <end position="385"/>
    </location>
</feature>
<keyword evidence="3" id="KW-1185">Reference proteome</keyword>
<gene>
    <name evidence="2" type="ORF">ACFO5W_01285</name>
</gene>
<name>A0ABV9BXQ0_9GAMM</name>
<keyword evidence="1" id="KW-0812">Transmembrane</keyword>
<feature type="transmembrane region" description="Helical" evidence="1">
    <location>
        <begin position="59"/>
        <end position="82"/>
    </location>
</feature>
<feature type="transmembrane region" description="Helical" evidence="1">
    <location>
        <begin position="119"/>
        <end position="144"/>
    </location>
</feature>
<dbReference type="EMBL" id="JBHSGA010000003">
    <property type="protein sequence ID" value="MFC4525255.1"/>
    <property type="molecule type" value="Genomic_DNA"/>
</dbReference>
<evidence type="ECO:0000256" key="1">
    <source>
        <dbReference type="SAM" id="Phobius"/>
    </source>
</evidence>